<accession>A0A229SJT0</accession>
<dbReference type="EMBL" id="NMUL01000094">
    <property type="protein sequence ID" value="OXM59138.1"/>
    <property type="molecule type" value="Genomic_DNA"/>
</dbReference>
<protein>
    <submittedName>
        <fullName evidence="1">Uncharacterized protein</fullName>
    </submittedName>
</protein>
<name>A0A229SJT0_9PSEU</name>
<dbReference type="AlphaFoldDB" id="A0A229SJT0"/>
<dbReference type="Proteomes" id="UP000215199">
    <property type="component" value="Unassembled WGS sequence"/>
</dbReference>
<evidence type="ECO:0000313" key="1">
    <source>
        <dbReference type="EMBL" id="OXM59138.1"/>
    </source>
</evidence>
<gene>
    <name evidence="1" type="ORF">CF165_49205</name>
</gene>
<dbReference type="RefSeq" id="WP_093954493.1">
    <property type="nucleotide sequence ID" value="NZ_NMUL01000094.1"/>
</dbReference>
<comment type="caution">
    <text evidence="1">The sequence shown here is derived from an EMBL/GenBank/DDBJ whole genome shotgun (WGS) entry which is preliminary data.</text>
</comment>
<evidence type="ECO:0000313" key="2">
    <source>
        <dbReference type="Proteomes" id="UP000215199"/>
    </source>
</evidence>
<organism evidence="1 2">
    <name type="scientific">Amycolatopsis vastitatis</name>
    <dbReference type="NCBI Taxonomy" id="1905142"/>
    <lineage>
        <taxon>Bacteria</taxon>
        <taxon>Bacillati</taxon>
        <taxon>Actinomycetota</taxon>
        <taxon>Actinomycetes</taxon>
        <taxon>Pseudonocardiales</taxon>
        <taxon>Pseudonocardiaceae</taxon>
        <taxon>Amycolatopsis</taxon>
    </lineage>
</organism>
<reference evidence="2" key="1">
    <citation type="submission" date="2017-07" db="EMBL/GenBank/DDBJ databases">
        <title>Comparative genome mining reveals phylogenetic distribution patterns of secondary metabolites in Amycolatopsis.</title>
        <authorList>
            <person name="Adamek M."/>
            <person name="Alanjary M."/>
            <person name="Sales-Ortells H."/>
            <person name="Goodfellow M."/>
            <person name="Bull A.T."/>
            <person name="Kalinowski J."/>
            <person name="Ziemert N."/>
        </authorList>
    </citation>
    <scope>NUCLEOTIDE SEQUENCE [LARGE SCALE GENOMIC DNA]</scope>
    <source>
        <strain evidence="2">H5</strain>
    </source>
</reference>
<sequence length="61" mass="6101">MAEPAAATAITDPASVLTPAQLQAARAAAASAPPFTPAQRDRLACIFGPTVRAVLQSAGLQ</sequence>
<keyword evidence="2" id="KW-1185">Reference proteome</keyword>
<proteinExistence type="predicted"/>